<proteinExistence type="inferred from homology"/>
<dbReference type="EMBL" id="QNQT01000003">
    <property type="protein sequence ID" value="RDU36916.1"/>
    <property type="molecule type" value="Genomic_DNA"/>
</dbReference>
<dbReference type="PROSITE" id="PS00893">
    <property type="entry name" value="NUDIX_BOX"/>
    <property type="match status" value="1"/>
</dbReference>
<keyword evidence="6" id="KW-1185">Reference proteome</keyword>
<evidence type="ECO:0000259" key="4">
    <source>
        <dbReference type="PROSITE" id="PS51462"/>
    </source>
</evidence>
<sequence length="162" mass="17651">MAVNKRGKVWLAAAGLVISGQGKWLVVKKSYGGLKGKWSLPAGFVNQGETADQAAVREVKEETGIECTVRGLIGLRTGVIDPDFSDNLLLFLLEAKEGGLIRPQENEIVEVAYMSPEELMLDKDASILIHYLIGLGNLGHLPGKDDLNPGNEFGYTSYKLFF</sequence>
<comment type="similarity">
    <text evidence="3">Belongs to the Nudix hydrolase family.</text>
</comment>
<feature type="domain" description="Nudix hydrolase" evidence="4">
    <location>
        <begin position="8"/>
        <end position="136"/>
    </location>
</feature>
<dbReference type="PRINTS" id="PR00502">
    <property type="entry name" value="NUDIXFAMILY"/>
</dbReference>
<dbReference type="CDD" id="cd04691">
    <property type="entry name" value="NUDIX_ADPRase"/>
    <property type="match status" value="1"/>
</dbReference>
<evidence type="ECO:0000313" key="6">
    <source>
        <dbReference type="Proteomes" id="UP000257144"/>
    </source>
</evidence>
<dbReference type="InterPro" id="IPR015797">
    <property type="entry name" value="NUDIX_hydrolase-like_dom_sf"/>
</dbReference>
<dbReference type="PANTHER" id="PTHR43046:SF14">
    <property type="entry name" value="MUTT_NUDIX FAMILY PROTEIN"/>
    <property type="match status" value="1"/>
</dbReference>
<comment type="cofactor">
    <cofactor evidence="1">
        <name>Mg(2+)</name>
        <dbReference type="ChEBI" id="CHEBI:18420"/>
    </cofactor>
</comment>
<dbReference type="InterPro" id="IPR000086">
    <property type="entry name" value="NUDIX_hydrolase_dom"/>
</dbReference>
<dbReference type="OrthoDB" id="9786141at2"/>
<dbReference type="SUPFAM" id="SSF55811">
    <property type="entry name" value="Nudix"/>
    <property type="match status" value="1"/>
</dbReference>
<dbReference type="InterPro" id="IPR020476">
    <property type="entry name" value="Nudix_hydrolase"/>
</dbReference>
<keyword evidence="2 3" id="KW-0378">Hydrolase</keyword>
<evidence type="ECO:0000256" key="1">
    <source>
        <dbReference type="ARBA" id="ARBA00001946"/>
    </source>
</evidence>
<gene>
    <name evidence="5" type="ORF">DRW41_09445</name>
</gene>
<evidence type="ECO:0000313" key="5">
    <source>
        <dbReference type="EMBL" id="RDU36916.1"/>
    </source>
</evidence>
<dbReference type="PROSITE" id="PS51462">
    <property type="entry name" value="NUDIX"/>
    <property type="match status" value="1"/>
</dbReference>
<dbReference type="InterPro" id="IPR020084">
    <property type="entry name" value="NUDIX_hydrolase_CS"/>
</dbReference>
<dbReference type="AlphaFoldDB" id="A0A3D8GS56"/>
<dbReference type="PANTHER" id="PTHR43046">
    <property type="entry name" value="GDP-MANNOSE MANNOSYL HYDROLASE"/>
    <property type="match status" value="1"/>
</dbReference>
<dbReference type="Pfam" id="PF00293">
    <property type="entry name" value="NUDIX"/>
    <property type="match status" value="1"/>
</dbReference>
<evidence type="ECO:0000256" key="2">
    <source>
        <dbReference type="ARBA" id="ARBA00022801"/>
    </source>
</evidence>
<dbReference type="RefSeq" id="WP_115451744.1">
    <property type="nucleotide sequence ID" value="NZ_QNQT01000003.1"/>
</dbReference>
<organism evidence="5 6">
    <name type="scientific">Neobacillus piezotolerans</name>
    <dbReference type="NCBI Taxonomy" id="2259171"/>
    <lineage>
        <taxon>Bacteria</taxon>
        <taxon>Bacillati</taxon>
        <taxon>Bacillota</taxon>
        <taxon>Bacilli</taxon>
        <taxon>Bacillales</taxon>
        <taxon>Bacillaceae</taxon>
        <taxon>Neobacillus</taxon>
    </lineage>
</organism>
<protein>
    <submittedName>
        <fullName evidence="5">NUDIX hydrolase</fullName>
    </submittedName>
</protein>
<evidence type="ECO:0000256" key="3">
    <source>
        <dbReference type="RuleBase" id="RU003476"/>
    </source>
</evidence>
<dbReference type="GO" id="GO:0016787">
    <property type="term" value="F:hydrolase activity"/>
    <property type="evidence" value="ECO:0007669"/>
    <property type="project" value="UniProtKB-KW"/>
</dbReference>
<comment type="caution">
    <text evidence="5">The sequence shown here is derived from an EMBL/GenBank/DDBJ whole genome shotgun (WGS) entry which is preliminary data.</text>
</comment>
<dbReference type="Proteomes" id="UP000257144">
    <property type="component" value="Unassembled WGS sequence"/>
</dbReference>
<reference evidence="5 6" key="1">
    <citation type="submission" date="2018-07" db="EMBL/GenBank/DDBJ databases">
        <title>Bacillus sp. YLB-04 draft genome sequence.</title>
        <authorList>
            <person name="Yu L."/>
            <person name="Tang X."/>
        </authorList>
    </citation>
    <scope>NUCLEOTIDE SEQUENCE [LARGE SCALE GENOMIC DNA]</scope>
    <source>
        <strain evidence="5 6">YLB-04</strain>
    </source>
</reference>
<dbReference type="Gene3D" id="3.90.79.10">
    <property type="entry name" value="Nucleoside Triphosphate Pyrophosphohydrolase"/>
    <property type="match status" value="1"/>
</dbReference>
<accession>A0A3D8GS56</accession>
<name>A0A3D8GS56_9BACI</name>